<dbReference type="EMBL" id="FCOX02000002">
    <property type="protein sequence ID" value="SAK46653.1"/>
    <property type="molecule type" value="Genomic_DNA"/>
</dbReference>
<feature type="region of interest" description="Disordered" evidence="1">
    <location>
        <begin position="28"/>
        <end position="50"/>
    </location>
</feature>
<gene>
    <name evidence="2" type="ORF">AWB78_00739</name>
</gene>
<protein>
    <submittedName>
        <fullName evidence="2">Uncharacterized protein</fullName>
    </submittedName>
</protein>
<organism evidence="2 3">
    <name type="scientific">Caballeronia calidae</name>
    <dbReference type="NCBI Taxonomy" id="1777139"/>
    <lineage>
        <taxon>Bacteria</taxon>
        <taxon>Pseudomonadati</taxon>
        <taxon>Pseudomonadota</taxon>
        <taxon>Betaproteobacteria</taxon>
        <taxon>Burkholderiales</taxon>
        <taxon>Burkholderiaceae</taxon>
        <taxon>Caballeronia</taxon>
    </lineage>
</organism>
<dbReference type="RefSeq" id="WP_198399199.1">
    <property type="nucleotide sequence ID" value="NZ_FCOX02000002.1"/>
</dbReference>
<evidence type="ECO:0000313" key="3">
    <source>
        <dbReference type="Proteomes" id="UP000071859"/>
    </source>
</evidence>
<evidence type="ECO:0000313" key="2">
    <source>
        <dbReference type="EMBL" id="SAK46653.1"/>
    </source>
</evidence>
<dbReference type="AlphaFoldDB" id="A0A157ZMD0"/>
<proteinExistence type="predicted"/>
<dbReference type="Proteomes" id="UP000071859">
    <property type="component" value="Unassembled WGS sequence"/>
</dbReference>
<evidence type="ECO:0000256" key="1">
    <source>
        <dbReference type="SAM" id="MobiDB-lite"/>
    </source>
</evidence>
<keyword evidence="3" id="KW-1185">Reference proteome</keyword>
<reference evidence="2" key="1">
    <citation type="submission" date="2016-01" db="EMBL/GenBank/DDBJ databases">
        <authorList>
            <person name="Peeters C."/>
        </authorList>
    </citation>
    <scope>NUCLEOTIDE SEQUENCE</scope>
    <source>
        <strain evidence="2">LMG 29321</strain>
    </source>
</reference>
<name>A0A157ZMD0_9BURK</name>
<accession>A0A157ZMD0</accession>
<sequence>MDMHAIAGMAVLLVLVAASAYRDALRNDPLSPFRELGSNRISAPQMEEAE</sequence>
<comment type="caution">
    <text evidence="2">The sequence shown here is derived from an EMBL/GenBank/DDBJ whole genome shotgun (WGS) entry which is preliminary data.</text>
</comment>